<feature type="region of interest" description="Disordered" evidence="1">
    <location>
        <begin position="1"/>
        <end position="93"/>
    </location>
</feature>
<sequence>MKSTPPPTGPPVTSGTPPPPKADAGPTQPGPPGRHLGHYPSLPPGYQNTPTPPAPSSFHPAIQAATQPFTQGAQPYQQPPGGPGPAQLSPSLAAMSLQSNTPEALRVVNLLQERNLLPPNPVPAPTPCLTQDLQKLNCSPE</sequence>
<dbReference type="Proteomes" id="UP001476798">
    <property type="component" value="Unassembled WGS sequence"/>
</dbReference>
<organism evidence="2 3">
    <name type="scientific">Goodea atripinnis</name>
    <dbReference type="NCBI Taxonomy" id="208336"/>
    <lineage>
        <taxon>Eukaryota</taxon>
        <taxon>Metazoa</taxon>
        <taxon>Chordata</taxon>
        <taxon>Craniata</taxon>
        <taxon>Vertebrata</taxon>
        <taxon>Euteleostomi</taxon>
        <taxon>Actinopterygii</taxon>
        <taxon>Neopterygii</taxon>
        <taxon>Teleostei</taxon>
        <taxon>Neoteleostei</taxon>
        <taxon>Acanthomorphata</taxon>
        <taxon>Ovalentaria</taxon>
        <taxon>Atherinomorphae</taxon>
        <taxon>Cyprinodontiformes</taxon>
        <taxon>Goodeidae</taxon>
        <taxon>Goodea</taxon>
    </lineage>
</organism>
<gene>
    <name evidence="2" type="ORF">GOODEAATRI_005532</name>
</gene>
<feature type="compositionally biased region" description="Polar residues" evidence="1">
    <location>
        <begin position="128"/>
        <end position="141"/>
    </location>
</feature>
<reference evidence="2 3" key="1">
    <citation type="submission" date="2021-06" db="EMBL/GenBank/DDBJ databases">
        <authorList>
            <person name="Palmer J.M."/>
        </authorList>
    </citation>
    <scope>NUCLEOTIDE SEQUENCE [LARGE SCALE GENOMIC DNA]</scope>
    <source>
        <strain evidence="2 3">GA_2019</strain>
        <tissue evidence="2">Muscle</tissue>
    </source>
</reference>
<evidence type="ECO:0000313" key="2">
    <source>
        <dbReference type="EMBL" id="MEQ2174210.1"/>
    </source>
</evidence>
<protein>
    <submittedName>
        <fullName evidence="2">Uncharacterized protein</fullName>
    </submittedName>
</protein>
<proteinExistence type="predicted"/>
<dbReference type="EMBL" id="JAHRIO010050228">
    <property type="protein sequence ID" value="MEQ2174210.1"/>
    <property type="molecule type" value="Genomic_DNA"/>
</dbReference>
<accession>A0ABV0NSG6</accession>
<feature type="compositionally biased region" description="Pro residues" evidence="1">
    <location>
        <begin position="1"/>
        <end position="21"/>
    </location>
</feature>
<comment type="caution">
    <text evidence="2">The sequence shown here is derived from an EMBL/GenBank/DDBJ whole genome shotgun (WGS) entry which is preliminary data.</text>
</comment>
<evidence type="ECO:0000256" key="1">
    <source>
        <dbReference type="SAM" id="MobiDB-lite"/>
    </source>
</evidence>
<keyword evidence="3" id="KW-1185">Reference proteome</keyword>
<evidence type="ECO:0000313" key="3">
    <source>
        <dbReference type="Proteomes" id="UP001476798"/>
    </source>
</evidence>
<name>A0ABV0NSG6_9TELE</name>
<feature type="region of interest" description="Disordered" evidence="1">
    <location>
        <begin position="118"/>
        <end position="141"/>
    </location>
</feature>